<dbReference type="STRING" id="858640.A3K86_02125"/>
<dbReference type="CDD" id="cd01948">
    <property type="entry name" value="EAL"/>
    <property type="match status" value="1"/>
</dbReference>
<name>A0A178KK91_9GAMM</name>
<dbReference type="AlphaFoldDB" id="A0A178KK91"/>
<evidence type="ECO:0000313" key="2">
    <source>
        <dbReference type="EMBL" id="OAN17739.1"/>
    </source>
</evidence>
<dbReference type="EMBL" id="LVHF01000012">
    <property type="protein sequence ID" value="OAN17739.1"/>
    <property type="molecule type" value="Genomic_DNA"/>
</dbReference>
<dbReference type="PROSITE" id="PS50883">
    <property type="entry name" value="EAL"/>
    <property type="match status" value="1"/>
</dbReference>
<gene>
    <name evidence="2" type="ORF">A3K86_02125</name>
</gene>
<dbReference type="SUPFAM" id="SSF141868">
    <property type="entry name" value="EAL domain-like"/>
    <property type="match status" value="1"/>
</dbReference>
<dbReference type="SMART" id="SM00052">
    <property type="entry name" value="EAL"/>
    <property type="match status" value="1"/>
</dbReference>
<dbReference type="Proteomes" id="UP000078503">
    <property type="component" value="Unassembled WGS sequence"/>
</dbReference>
<proteinExistence type="predicted"/>
<evidence type="ECO:0000259" key="1">
    <source>
        <dbReference type="PROSITE" id="PS50883"/>
    </source>
</evidence>
<sequence>MHKIHLLDVPNTVRITSLQDERDYVDISFLLQPIVEPANGEVVAYEALSKVLTQEGEQLNNELFFEQLDDEFLKALVLAQIKAFKQSVYKQRRVLISYNLSLSCMNDECFIDTLLGTATQKIALEFTNLDTNIRSKRLLANLQKVQKKGHQLWLDDYLHQSKEANLTLGNIEWDIIKIDKSYLFFNTKEESLLESLTTVLQSYVKKGLVFEGVETELQRRLICGHRVYAQGYYFSYPRSVEDAISRTYYSPWNTISNESRSKKQHRDKASLPTP</sequence>
<dbReference type="InterPro" id="IPR001633">
    <property type="entry name" value="EAL_dom"/>
</dbReference>
<feature type="domain" description="EAL" evidence="1">
    <location>
        <begin position="6"/>
        <end position="251"/>
    </location>
</feature>
<dbReference type="InterPro" id="IPR035919">
    <property type="entry name" value="EAL_sf"/>
</dbReference>
<organism evidence="2 3">
    <name type="scientific">Photobacterium jeanii</name>
    <dbReference type="NCBI Taxonomy" id="858640"/>
    <lineage>
        <taxon>Bacteria</taxon>
        <taxon>Pseudomonadati</taxon>
        <taxon>Pseudomonadota</taxon>
        <taxon>Gammaproteobacteria</taxon>
        <taxon>Vibrionales</taxon>
        <taxon>Vibrionaceae</taxon>
        <taxon>Photobacterium</taxon>
    </lineage>
</organism>
<evidence type="ECO:0000313" key="3">
    <source>
        <dbReference type="Proteomes" id="UP000078503"/>
    </source>
</evidence>
<dbReference type="OrthoDB" id="5868634at2"/>
<comment type="caution">
    <text evidence="2">The sequence shown here is derived from an EMBL/GenBank/DDBJ whole genome shotgun (WGS) entry which is preliminary data.</text>
</comment>
<dbReference type="PANTHER" id="PTHR33121">
    <property type="entry name" value="CYCLIC DI-GMP PHOSPHODIESTERASE PDEF"/>
    <property type="match status" value="1"/>
</dbReference>
<dbReference type="InterPro" id="IPR050706">
    <property type="entry name" value="Cyclic-di-GMP_PDE-like"/>
</dbReference>
<dbReference type="Pfam" id="PF00563">
    <property type="entry name" value="EAL"/>
    <property type="match status" value="1"/>
</dbReference>
<keyword evidence="3" id="KW-1185">Reference proteome</keyword>
<protein>
    <recommendedName>
        <fullName evidence="1">EAL domain-containing protein</fullName>
    </recommendedName>
</protein>
<dbReference type="Gene3D" id="3.20.20.450">
    <property type="entry name" value="EAL domain"/>
    <property type="match status" value="1"/>
</dbReference>
<dbReference type="PANTHER" id="PTHR33121:SF78">
    <property type="entry name" value="CYCLIC DI-GMP PHOSPHODIESTERASE PDEH"/>
    <property type="match status" value="1"/>
</dbReference>
<reference evidence="2 3" key="1">
    <citation type="submission" date="2016-03" db="EMBL/GenBank/DDBJ databases">
        <title>Photobacterium proteolyticum sp. nov. a protease producing bacterium isolated from ocean sediments of Laizhou Bay.</title>
        <authorList>
            <person name="Li Y."/>
        </authorList>
    </citation>
    <scope>NUCLEOTIDE SEQUENCE [LARGE SCALE GENOMIC DNA]</scope>
    <source>
        <strain evidence="2 3">R-40508</strain>
    </source>
</reference>
<accession>A0A178KK91</accession>
<dbReference type="GO" id="GO:0071111">
    <property type="term" value="F:cyclic-guanylate-specific phosphodiesterase activity"/>
    <property type="evidence" value="ECO:0007669"/>
    <property type="project" value="InterPro"/>
</dbReference>
<dbReference type="RefSeq" id="WP_068326978.1">
    <property type="nucleotide sequence ID" value="NZ_LVHF01000012.1"/>
</dbReference>